<name>A0ABV2XUK9_9ACTN</name>
<organism evidence="5 6">
    <name type="scientific">Streptomyces olindensis</name>
    <dbReference type="NCBI Taxonomy" id="358823"/>
    <lineage>
        <taxon>Bacteria</taxon>
        <taxon>Bacillati</taxon>
        <taxon>Actinomycetota</taxon>
        <taxon>Actinomycetes</taxon>
        <taxon>Kitasatosporales</taxon>
        <taxon>Streptomycetaceae</taxon>
        <taxon>Streptomyces</taxon>
    </lineage>
</organism>
<dbReference type="Pfam" id="PF00589">
    <property type="entry name" value="Phage_integrase"/>
    <property type="match status" value="1"/>
</dbReference>
<dbReference type="SUPFAM" id="SSF56349">
    <property type="entry name" value="DNA breaking-rejoining enzymes"/>
    <property type="match status" value="1"/>
</dbReference>
<dbReference type="PANTHER" id="PTHR30349">
    <property type="entry name" value="PHAGE INTEGRASE-RELATED"/>
    <property type="match status" value="1"/>
</dbReference>
<evidence type="ECO:0000256" key="2">
    <source>
        <dbReference type="ARBA" id="ARBA00023125"/>
    </source>
</evidence>
<feature type="domain" description="Tyr recombinase" evidence="4">
    <location>
        <begin position="153"/>
        <end position="345"/>
    </location>
</feature>
<dbReference type="InterPro" id="IPR011010">
    <property type="entry name" value="DNA_brk_join_enz"/>
</dbReference>
<evidence type="ECO:0000313" key="5">
    <source>
        <dbReference type="EMBL" id="MEU2267705.1"/>
    </source>
</evidence>
<dbReference type="PANTHER" id="PTHR30349:SF41">
    <property type="entry name" value="INTEGRASE_RECOMBINASE PROTEIN MJ0367-RELATED"/>
    <property type="match status" value="1"/>
</dbReference>
<evidence type="ECO:0000256" key="3">
    <source>
        <dbReference type="ARBA" id="ARBA00023172"/>
    </source>
</evidence>
<dbReference type="InterPro" id="IPR013762">
    <property type="entry name" value="Integrase-like_cat_sf"/>
</dbReference>
<dbReference type="InterPro" id="IPR002104">
    <property type="entry name" value="Integrase_catalytic"/>
</dbReference>
<dbReference type="Proteomes" id="UP001550603">
    <property type="component" value="Unassembled WGS sequence"/>
</dbReference>
<evidence type="ECO:0000313" key="6">
    <source>
        <dbReference type="Proteomes" id="UP001550603"/>
    </source>
</evidence>
<evidence type="ECO:0000256" key="1">
    <source>
        <dbReference type="ARBA" id="ARBA00008857"/>
    </source>
</evidence>
<comment type="similarity">
    <text evidence="1">Belongs to the 'phage' integrase family.</text>
</comment>
<keyword evidence="2" id="KW-0238">DNA-binding</keyword>
<dbReference type="RefSeq" id="WP_359788928.1">
    <property type="nucleotide sequence ID" value="NZ_JBEYBN010000017.1"/>
</dbReference>
<reference evidence="5 6" key="1">
    <citation type="submission" date="2024-06" db="EMBL/GenBank/DDBJ databases">
        <title>The Natural Products Discovery Center: Release of the First 8490 Sequenced Strains for Exploring Actinobacteria Biosynthetic Diversity.</title>
        <authorList>
            <person name="Kalkreuter E."/>
            <person name="Kautsar S.A."/>
            <person name="Yang D."/>
            <person name="Bader C.D."/>
            <person name="Teijaro C.N."/>
            <person name="Fluegel L."/>
            <person name="Davis C.M."/>
            <person name="Simpson J.R."/>
            <person name="Lauterbach L."/>
            <person name="Steele A.D."/>
            <person name="Gui C."/>
            <person name="Meng S."/>
            <person name="Li G."/>
            <person name="Viehrig K."/>
            <person name="Ye F."/>
            <person name="Su P."/>
            <person name="Kiefer A.F."/>
            <person name="Nichols A."/>
            <person name="Cepeda A.J."/>
            <person name="Yan W."/>
            <person name="Fan B."/>
            <person name="Jiang Y."/>
            <person name="Adhikari A."/>
            <person name="Zheng C.-J."/>
            <person name="Schuster L."/>
            <person name="Cowan T.M."/>
            <person name="Smanski M.J."/>
            <person name="Chevrette M.G."/>
            <person name="De Carvalho L.P.S."/>
            <person name="Shen B."/>
        </authorList>
    </citation>
    <scope>NUCLEOTIDE SEQUENCE [LARGE SCALE GENOMIC DNA]</scope>
    <source>
        <strain evidence="5 6">NPDC019583</strain>
    </source>
</reference>
<keyword evidence="6" id="KW-1185">Reference proteome</keyword>
<dbReference type="EMBL" id="JBEYBN010000017">
    <property type="protein sequence ID" value="MEU2267705.1"/>
    <property type="molecule type" value="Genomic_DNA"/>
</dbReference>
<dbReference type="InterPro" id="IPR050090">
    <property type="entry name" value="Tyrosine_recombinase_XerCD"/>
</dbReference>
<gene>
    <name evidence="5" type="ORF">ABZ568_15080</name>
</gene>
<dbReference type="Gene3D" id="1.10.443.10">
    <property type="entry name" value="Intergrase catalytic core"/>
    <property type="match status" value="1"/>
</dbReference>
<proteinExistence type="inferred from homology"/>
<evidence type="ECO:0000259" key="4">
    <source>
        <dbReference type="PROSITE" id="PS51898"/>
    </source>
</evidence>
<dbReference type="CDD" id="cd00397">
    <property type="entry name" value="DNA_BRE_C"/>
    <property type="match status" value="1"/>
</dbReference>
<sequence>MAAKSTVAGRSPLRSTAPKAKYTRAVPVIAALDTEHNSEERAVMLSEYATHLRTVNNKHGRPYQEKTIRTYVEAVRALEQWMTRESIPGDFTGLDTATLNTFFRDYYDSHDRGGTNSVQRNLRTFFSWLEDEFDVPNPYRDKKFQRYSAPTGGKPKTLSSDFITDLLKVTGNGHPRVREFEKVRDHAMIRVLTEGLRSEELLSLRLEYVNLNQGLLQVVPLKDARAAGEGRIIPLQPKTVIALTRYLRVREHHKLSDSGWLWLGSRNRGHLTYSGLYRMINRRAKDAGYGSVSPHQFRHTFADDLLSAGVAEGDIMTVAGWKDPSMLRRYAADMATTRAVTAVKRMGDRY</sequence>
<accession>A0ABV2XUK9</accession>
<keyword evidence="3" id="KW-0233">DNA recombination</keyword>
<comment type="caution">
    <text evidence="5">The sequence shown here is derived from an EMBL/GenBank/DDBJ whole genome shotgun (WGS) entry which is preliminary data.</text>
</comment>
<dbReference type="PROSITE" id="PS51898">
    <property type="entry name" value="TYR_RECOMBINASE"/>
    <property type="match status" value="1"/>
</dbReference>
<protein>
    <submittedName>
        <fullName evidence="5">Tyrosine-type recombinase/integrase</fullName>
    </submittedName>
</protein>